<dbReference type="Proteomes" id="UP001476247">
    <property type="component" value="Unassembled WGS sequence"/>
</dbReference>
<name>A0ABP9XLQ0_9FUNG</name>
<keyword evidence="2" id="KW-1185">Reference proteome</keyword>
<evidence type="ECO:0000313" key="2">
    <source>
        <dbReference type="Proteomes" id="UP001476247"/>
    </source>
</evidence>
<comment type="caution">
    <text evidence="1">The sequence shown here is derived from an EMBL/GenBank/DDBJ whole genome shotgun (WGS) entry which is preliminary data.</text>
</comment>
<accession>A0ABP9XLQ0</accession>
<gene>
    <name evidence="1" type="ORF">HPULCUR_001098</name>
</gene>
<evidence type="ECO:0000313" key="1">
    <source>
        <dbReference type="EMBL" id="GAA5795736.1"/>
    </source>
</evidence>
<reference evidence="1 2" key="1">
    <citation type="submission" date="2024-04" db="EMBL/GenBank/DDBJ databases">
        <title>genome sequences of Mucor flavus KT1a and Helicostylum pulchrum KT1b strains isolation_sourced from the surface of a dry-aged beef.</title>
        <authorList>
            <person name="Toyotome T."/>
            <person name="Hosono M."/>
            <person name="Torimaru M."/>
            <person name="Fukuda K."/>
            <person name="Mikami N."/>
        </authorList>
    </citation>
    <scope>NUCLEOTIDE SEQUENCE [LARGE SCALE GENOMIC DNA]</scope>
    <source>
        <strain evidence="1 2">KT1b</strain>
    </source>
</reference>
<proteinExistence type="predicted"/>
<protein>
    <submittedName>
        <fullName evidence="1">Uncharacterized protein</fullName>
    </submittedName>
</protein>
<organism evidence="1 2">
    <name type="scientific">Helicostylum pulchrum</name>
    <dbReference type="NCBI Taxonomy" id="562976"/>
    <lineage>
        <taxon>Eukaryota</taxon>
        <taxon>Fungi</taxon>
        <taxon>Fungi incertae sedis</taxon>
        <taxon>Mucoromycota</taxon>
        <taxon>Mucoromycotina</taxon>
        <taxon>Mucoromycetes</taxon>
        <taxon>Mucorales</taxon>
        <taxon>Mucorineae</taxon>
        <taxon>Mucoraceae</taxon>
        <taxon>Helicostylum</taxon>
    </lineage>
</organism>
<dbReference type="EMBL" id="BAABUJ010000005">
    <property type="protein sequence ID" value="GAA5795736.1"/>
    <property type="molecule type" value="Genomic_DNA"/>
</dbReference>
<dbReference type="Gene3D" id="3.90.1280.20">
    <property type="match status" value="1"/>
</dbReference>
<sequence>MAIVSNNPARYGGALGVITLEDVIEGLIGEETVDETDVSVDDYRNELRPILLYHTNIIIHSPSLTARSSDNTITHRVNSNDSTGIKIRTKGYGAIVDSSGGNTSNALSTSFQQQNMAQNNNFSSEPKL</sequence>